<reference evidence="2" key="1">
    <citation type="journal article" date="2019" name="Int. J. Syst. Evol. Microbiol.">
        <title>The Global Catalogue of Microorganisms (GCM) 10K type strain sequencing project: providing services to taxonomists for standard genome sequencing and annotation.</title>
        <authorList>
            <consortium name="The Broad Institute Genomics Platform"/>
            <consortium name="The Broad Institute Genome Sequencing Center for Infectious Disease"/>
            <person name="Wu L."/>
            <person name="Ma J."/>
        </authorList>
    </citation>
    <scope>NUCLEOTIDE SEQUENCE [LARGE SCALE GENOMIC DNA]</scope>
    <source>
        <strain evidence="2">CCUG 58127</strain>
    </source>
</reference>
<dbReference type="EMBL" id="JBHSWH010000001">
    <property type="protein sequence ID" value="MFC6705346.1"/>
    <property type="molecule type" value="Genomic_DNA"/>
</dbReference>
<evidence type="ECO:0000313" key="1">
    <source>
        <dbReference type="EMBL" id="MFC6705346.1"/>
    </source>
</evidence>
<accession>A0ABW2AEY4</accession>
<proteinExistence type="predicted"/>
<comment type="caution">
    <text evidence="1">The sequence shown here is derived from an EMBL/GenBank/DDBJ whole genome shotgun (WGS) entry which is preliminary data.</text>
</comment>
<protein>
    <submittedName>
        <fullName evidence="1">Uncharacterized protein</fullName>
    </submittedName>
</protein>
<dbReference type="Proteomes" id="UP001596298">
    <property type="component" value="Unassembled WGS sequence"/>
</dbReference>
<evidence type="ECO:0000313" key="2">
    <source>
        <dbReference type="Proteomes" id="UP001596298"/>
    </source>
</evidence>
<sequence>MPTEATDKPLAGLSGKLLPHGSQLPAGLTYRGAYSYDYKKTWPTSLADGYENAVPVTGLIGADQSLNGPTNAQIRAAYGTVSGVTDMAANSHADTDPRFKSVMSTIVRFRTPTFAQSAIAKAQRKQGGMYWIRPTLTRANVAWSGVTGVTGDHGVYTFATGVGPQDYVAYQVVGEYIVSADSQSAASAEQAVTDMVGNLRTAGLLP</sequence>
<gene>
    <name evidence="1" type="ORF">ACFQDH_08720</name>
</gene>
<keyword evidence="2" id="KW-1185">Reference proteome</keyword>
<organism evidence="1 2">
    <name type="scientific">Flexivirga alba</name>
    <dbReference type="NCBI Taxonomy" id="702742"/>
    <lineage>
        <taxon>Bacteria</taxon>
        <taxon>Bacillati</taxon>
        <taxon>Actinomycetota</taxon>
        <taxon>Actinomycetes</taxon>
        <taxon>Micrococcales</taxon>
        <taxon>Dermacoccaceae</taxon>
        <taxon>Flexivirga</taxon>
    </lineage>
</organism>
<name>A0ABW2AEY4_9MICO</name>
<dbReference type="RefSeq" id="WP_382400398.1">
    <property type="nucleotide sequence ID" value="NZ_JBHSWH010000001.1"/>
</dbReference>